<keyword evidence="5" id="KW-0963">Cytoplasm</keyword>
<dbReference type="InterPro" id="IPR044796">
    <property type="entry name" value="MLN51_plant"/>
</dbReference>
<evidence type="ECO:0000256" key="5">
    <source>
        <dbReference type="ARBA" id="ARBA00022490"/>
    </source>
</evidence>
<keyword evidence="10" id="KW-0866">Nonsense-mediated mRNA decay</keyword>
<dbReference type="GO" id="GO:0006417">
    <property type="term" value="P:regulation of translation"/>
    <property type="evidence" value="ECO:0007669"/>
    <property type="project" value="UniProtKB-KW"/>
</dbReference>
<dbReference type="OrthoDB" id="5413466at2759"/>
<reference evidence="15 16" key="1">
    <citation type="submission" date="2015-06" db="EMBL/GenBank/DDBJ databases">
        <title>Draft genome of the ant-associated black yeast Phialophora attae CBS 131958.</title>
        <authorList>
            <person name="Moreno L.F."/>
            <person name="Stielow B.J."/>
            <person name="de Hoog S."/>
            <person name="Vicente V.A."/>
            <person name="Weiss V.A."/>
            <person name="de Vries M."/>
            <person name="Cruz L.M."/>
            <person name="Souza E.M."/>
        </authorList>
    </citation>
    <scope>NUCLEOTIDE SEQUENCE [LARGE SCALE GENOMIC DNA]</scope>
    <source>
        <strain evidence="15 16">CBS 131958</strain>
    </source>
</reference>
<keyword evidence="11" id="KW-0508">mRNA splicing</keyword>
<dbReference type="GeneID" id="28733240"/>
<feature type="compositionally biased region" description="Acidic residues" evidence="13">
    <location>
        <begin position="18"/>
        <end position="35"/>
    </location>
</feature>
<evidence type="ECO:0000256" key="7">
    <source>
        <dbReference type="ARBA" id="ARBA00022816"/>
    </source>
</evidence>
<keyword evidence="6" id="KW-0507">mRNA processing</keyword>
<dbReference type="VEuPathDB" id="FungiDB:AB675_1466"/>
<accession>A0A0N1NYU6</accession>
<dbReference type="GO" id="GO:0008380">
    <property type="term" value="P:RNA splicing"/>
    <property type="evidence" value="ECO:0007669"/>
    <property type="project" value="UniProtKB-KW"/>
</dbReference>
<keyword evidence="9" id="KW-0694">RNA-binding</keyword>
<comment type="subcellular location">
    <subcellularLocation>
        <location evidence="2">Cytoplasm</location>
    </subcellularLocation>
    <subcellularLocation>
        <location evidence="1">Nucleus</location>
    </subcellularLocation>
</comment>
<evidence type="ECO:0000259" key="14">
    <source>
        <dbReference type="SMART" id="SM01044"/>
    </source>
</evidence>
<gene>
    <name evidence="15" type="ORF">AB675_1466</name>
</gene>
<dbReference type="GO" id="GO:0005737">
    <property type="term" value="C:cytoplasm"/>
    <property type="evidence" value="ECO:0007669"/>
    <property type="project" value="UniProtKB-SubCell"/>
</dbReference>
<evidence type="ECO:0000256" key="13">
    <source>
        <dbReference type="SAM" id="MobiDB-lite"/>
    </source>
</evidence>
<evidence type="ECO:0000256" key="11">
    <source>
        <dbReference type="ARBA" id="ARBA00023187"/>
    </source>
</evidence>
<keyword evidence="12" id="KW-0539">Nucleus</keyword>
<evidence type="ECO:0000256" key="8">
    <source>
        <dbReference type="ARBA" id="ARBA00022845"/>
    </source>
</evidence>
<dbReference type="Pfam" id="PF09405">
    <property type="entry name" value="Btz"/>
    <property type="match status" value="1"/>
</dbReference>
<dbReference type="SMART" id="SM01044">
    <property type="entry name" value="Btz"/>
    <property type="match status" value="1"/>
</dbReference>
<proteinExistence type="inferred from homology"/>
<evidence type="ECO:0000256" key="12">
    <source>
        <dbReference type="ARBA" id="ARBA00023242"/>
    </source>
</evidence>
<evidence type="ECO:0000256" key="9">
    <source>
        <dbReference type="ARBA" id="ARBA00022884"/>
    </source>
</evidence>
<dbReference type="RefSeq" id="XP_017997265.1">
    <property type="nucleotide sequence ID" value="XM_018141360.1"/>
</dbReference>
<protein>
    <recommendedName>
        <fullName evidence="14">Btz domain-containing protein</fullName>
    </recommendedName>
</protein>
<feature type="domain" description="Btz" evidence="14">
    <location>
        <begin position="128"/>
        <end position="242"/>
    </location>
</feature>
<evidence type="ECO:0000256" key="3">
    <source>
        <dbReference type="ARBA" id="ARBA00009548"/>
    </source>
</evidence>
<evidence type="ECO:0000256" key="4">
    <source>
        <dbReference type="ARBA" id="ARBA00022448"/>
    </source>
</evidence>
<dbReference type="PANTHER" id="PTHR46837">
    <property type="entry name" value="PROTEIN MLN51 HOMOLOG"/>
    <property type="match status" value="1"/>
</dbReference>
<feature type="compositionally biased region" description="Polar residues" evidence="13">
    <location>
        <begin position="91"/>
        <end position="138"/>
    </location>
</feature>
<feature type="region of interest" description="Disordered" evidence="13">
    <location>
        <begin position="543"/>
        <end position="573"/>
    </location>
</feature>
<feature type="compositionally biased region" description="Basic residues" evidence="13">
    <location>
        <begin position="1"/>
        <end position="14"/>
    </location>
</feature>
<feature type="region of interest" description="Disordered" evidence="13">
    <location>
        <begin position="176"/>
        <end position="209"/>
    </location>
</feature>
<dbReference type="STRING" id="1664694.A0A0N1NYU6"/>
<evidence type="ECO:0000256" key="1">
    <source>
        <dbReference type="ARBA" id="ARBA00004123"/>
    </source>
</evidence>
<evidence type="ECO:0000256" key="6">
    <source>
        <dbReference type="ARBA" id="ARBA00022664"/>
    </source>
</evidence>
<dbReference type="GO" id="GO:0006397">
    <property type="term" value="P:mRNA processing"/>
    <property type="evidence" value="ECO:0007669"/>
    <property type="project" value="UniProtKB-KW"/>
</dbReference>
<sequence>MPQATRRRLAPRRRRTDDDFEDETSTVGDIDDDSSTDASGLSNDVDGDGSDEEENNEGDAVPHTANAVKPTINPSATSPIPEGTRSAPLFPTSNDTAAMMTTLTISEEQKNQPELQYEDSSTGNGHDQVASSSQTSVPPSGPAKQNPAQRARMEHQEYLKQRDSNPAFVPNRGGFFLHDDRASGTAPWSRPFGRGRGRGNHGLASNGRNGHFAEALDQQWAHDLHDHHETKPVVQTSADGQNLHRITQAGGVSQSAGPKREFSFTAVLGAVKVNIVLPGIEEQRTPTELTKKKHILLPTHRPPLRRDKPVRISIPDVEPSYRFPSTDRSFIFIPRAMRPNQQFSMRGRGRGSFHGSRRPSIMGGSVYTPSVAMSRKSSFGGVRDGRSPAGSVYGRPNFPAMEPPRPVVRLPGGGSTFTPQPPMPYGYPNEGPLQPAFMNAKTAEDSFNQQHRNTCVGKSQSASATESAAVSSAGANICGPTSFRGVGEISGTPLSHIPEGAVYAQPFQPYPIMAAPVYYPPQYGNGAIYYPSMPDPMQNFGQNWTDPSQQRFPAPQFSGPSAGPPGNEQNGPVFYADPSMPGMMPMPTGGYGFYPMVNNFYQTQA</sequence>
<keyword evidence="16" id="KW-1185">Reference proteome</keyword>
<name>A0A0N1NYU6_9EURO</name>
<dbReference type="EMBL" id="LFJN01000025">
    <property type="protein sequence ID" value="KPI37302.1"/>
    <property type="molecule type" value="Genomic_DNA"/>
</dbReference>
<evidence type="ECO:0000256" key="10">
    <source>
        <dbReference type="ARBA" id="ARBA00023161"/>
    </source>
</evidence>
<dbReference type="AlphaFoldDB" id="A0A0N1NYU6"/>
<dbReference type="GO" id="GO:0051028">
    <property type="term" value="P:mRNA transport"/>
    <property type="evidence" value="ECO:0007669"/>
    <property type="project" value="UniProtKB-KW"/>
</dbReference>
<keyword evidence="4" id="KW-0813">Transport</keyword>
<evidence type="ECO:0000313" key="16">
    <source>
        <dbReference type="Proteomes" id="UP000038010"/>
    </source>
</evidence>
<dbReference type="PANTHER" id="PTHR46837:SF5">
    <property type="entry name" value="PROTEIN MLN51 HOMOLOG"/>
    <property type="match status" value="1"/>
</dbReference>
<dbReference type="InterPro" id="IPR018545">
    <property type="entry name" value="Btz_dom"/>
</dbReference>
<dbReference type="Proteomes" id="UP000038010">
    <property type="component" value="Unassembled WGS sequence"/>
</dbReference>
<organism evidence="15 16">
    <name type="scientific">Cyphellophora attinorum</name>
    <dbReference type="NCBI Taxonomy" id="1664694"/>
    <lineage>
        <taxon>Eukaryota</taxon>
        <taxon>Fungi</taxon>
        <taxon>Dikarya</taxon>
        <taxon>Ascomycota</taxon>
        <taxon>Pezizomycotina</taxon>
        <taxon>Eurotiomycetes</taxon>
        <taxon>Chaetothyriomycetidae</taxon>
        <taxon>Chaetothyriales</taxon>
        <taxon>Cyphellophoraceae</taxon>
        <taxon>Cyphellophora</taxon>
    </lineage>
</organism>
<comment type="caution">
    <text evidence="15">The sequence shown here is derived from an EMBL/GenBank/DDBJ whole genome shotgun (WGS) entry which is preliminary data.</text>
</comment>
<comment type="similarity">
    <text evidence="3">Belongs to the CASC3 family.</text>
</comment>
<dbReference type="GO" id="GO:0035145">
    <property type="term" value="C:exon-exon junction complex"/>
    <property type="evidence" value="ECO:0007669"/>
    <property type="project" value="InterPro"/>
</dbReference>
<feature type="compositionally biased region" description="Basic residues" evidence="13">
    <location>
        <begin position="347"/>
        <end position="357"/>
    </location>
</feature>
<keyword evidence="7" id="KW-0509">mRNA transport</keyword>
<dbReference type="GO" id="GO:0003729">
    <property type="term" value="F:mRNA binding"/>
    <property type="evidence" value="ECO:0007669"/>
    <property type="project" value="InterPro"/>
</dbReference>
<feature type="region of interest" description="Disordered" evidence="13">
    <location>
        <begin position="1"/>
        <end position="157"/>
    </location>
</feature>
<evidence type="ECO:0000256" key="2">
    <source>
        <dbReference type="ARBA" id="ARBA00004496"/>
    </source>
</evidence>
<feature type="region of interest" description="Disordered" evidence="13">
    <location>
        <begin position="342"/>
        <end position="404"/>
    </location>
</feature>
<keyword evidence="8" id="KW-0810">Translation regulation</keyword>
<feature type="compositionally biased region" description="Acidic residues" evidence="13">
    <location>
        <begin position="45"/>
        <end position="57"/>
    </location>
</feature>
<evidence type="ECO:0000313" key="15">
    <source>
        <dbReference type="EMBL" id="KPI37302.1"/>
    </source>
</evidence>
<dbReference type="GO" id="GO:0000184">
    <property type="term" value="P:nuclear-transcribed mRNA catabolic process, nonsense-mediated decay"/>
    <property type="evidence" value="ECO:0007669"/>
    <property type="project" value="UniProtKB-KW"/>
</dbReference>